<dbReference type="SMART" id="SM00823">
    <property type="entry name" value="PKS_PP"/>
    <property type="match status" value="1"/>
</dbReference>
<dbReference type="Pfam" id="PF00698">
    <property type="entry name" value="Acyl_transf_1"/>
    <property type="match status" value="1"/>
</dbReference>
<feature type="region of interest" description="Disordered" evidence="4">
    <location>
        <begin position="470"/>
        <end position="497"/>
    </location>
</feature>
<dbReference type="InterPro" id="IPR009081">
    <property type="entry name" value="PP-bd_ACP"/>
</dbReference>
<dbReference type="InterPro" id="IPR016036">
    <property type="entry name" value="Malonyl_transacylase_ACP-bd"/>
</dbReference>
<dbReference type="InterPro" id="IPR029063">
    <property type="entry name" value="SAM-dependent_MTases_sf"/>
</dbReference>
<dbReference type="InterPro" id="IPR014043">
    <property type="entry name" value="Acyl_transferase_dom"/>
</dbReference>
<dbReference type="PANTHER" id="PTHR43775:SF37">
    <property type="entry name" value="SI:DKEY-61P9.11"/>
    <property type="match status" value="1"/>
</dbReference>
<feature type="region of interest" description="Disordered" evidence="4">
    <location>
        <begin position="571"/>
        <end position="596"/>
    </location>
</feature>
<dbReference type="Proteomes" id="UP000238348">
    <property type="component" value="Chromosome"/>
</dbReference>
<dbReference type="NCBIfam" id="TIGR01444">
    <property type="entry name" value="fkbM_fam"/>
    <property type="match status" value="1"/>
</dbReference>
<keyword evidence="1" id="KW-0596">Phosphopantetheine</keyword>
<reference evidence="6 7" key="1">
    <citation type="submission" date="2015-09" db="EMBL/GenBank/DDBJ databases">
        <title>Sorangium comparison.</title>
        <authorList>
            <person name="Zaburannyi N."/>
            <person name="Bunk B."/>
            <person name="Overmann J."/>
            <person name="Mueller R."/>
        </authorList>
    </citation>
    <scope>NUCLEOTIDE SEQUENCE [LARGE SCALE GENOMIC DNA]</scope>
    <source>
        <strain evidence="6 7">So ce26</strain>
    </source>
</reference>
<evidence type="ECO:0000256" key="3">
    <source>
        <dbReference type="ARBA" id="ARBA00022679"/>
    </source>
</evidence>
<dbReference type="GO" id="GO:0006633">
    <property type="term" value="P:fatty acid biosynthetic process"/>
    <property type="evidence" value="ECO:0007669"/>
    <property type="project" value="TreeGrafter"/>
</dbReference>
<dbReference type="PANTHER" id="PTHR43775">
    <property type="entry name" value="FATTY ACID SYNTHASE"/>
    <property type="match status" value="1"/>
</dbReference>
<keyword evidence="3" id="KW-0808">Transferase</keyword>
<dbReference type="SUPFAM" id="SSF52151">
    <property type="entry name" value="FabD/lysophospholipase-like"/>
    <property type="match status" value="1"/>
</dbReference>
<feature type="domain" description="Carrier" evidence="5">
    <location>
        <begin position="492"/>
        <end position="567"/>
    </location>
</feature>
<dbReference type="SUPFAM" id="SSF47336">
    <property type="entry name" value="ACP-like"/>
    <property type="match status" value="1"/>
</dbReference>
<dbReference type="GO" id="GO:0044550">
    <property type="term" value="P:secondary metabolite biosynthetic process"/>
    <property type="evidence" value="ECO:0007669"/>
    <property type="project" value="UniProtKB-ARBA"/>
</dbReference>
<proteinExistence type="predicted"/>
<name>A0A2L0EWE5_SORCE</name>
<evidence type="ECO:0000259" key="5">
    <source>
        <dbReference type="PROSITE" id="PS50075"/>
    </source>
</evidence>
<evidence type="ECO:0000256" key="1">
    <source>
        <dbReference type="ARBA" id="ARBA00022450"/>
    </source>
</evidence>
<dbReference type="InterPro" id="IPR036736">
    <property type="entry name" value="ACP-like_sf"/>
</dbReference>
<evidence type="ECO:0000313" key="7">
    <source>
        <dbReference type="Proteomes" id="UP000238348"/>
    </source>
</evidence>
<evidence type="ECO:0000313" key="6">
    <source>
        <dbReference type="EMBL" id="AUX43614.1"/>
    </source>
</evidence>
<dbReference type="OrthoDB" id="5509510at2"/>
<dbReference type="InterPro" id="IPR001227">
    <property type="entry name" value="Ac_transferase_dom_sf"/>
</dbReference>
<evidence type="ECO:0000256" key="2">
    <source>
        <dbReference type="ARBA" id="ARBA00022553"/>
    </source>
</evidence>
<dbReference type="InterPro" id="IPR016035">
    <property type="entry name" value="Acyl_Trfase/lysoPLipase"/>
</dbReference>
<dbReference type="Gene3D" id="3.30.70.250">
    <property type="entry name" value="Malonyl-CoA ACP transacylase, ACP-binding"/>
    <property type="match status" value="1"/>
</dbReference>
<dbReference type="Gene3D" id="3.40.366.10">
    <property type="entry name" value="Malonyl-Coenzyme A Acyl Carrier Protein, domain 2"/>
    <property type="match status" value="1"/>
</dbReference>
<dbReference type="FunFam" id="1.10.1200.10:FF:000016">
    <property type="entry name" value="Non-ribosomal peptide synthase"/>
    <property type="match status" value="1"/>
</dbReference>
<dbReference type="EMBL" id="CP012673">
    <property type="protein sequence ID" value="AUX43614.1"/>
    <property type="molecule type" value="Genomic_DNA"/>
</dbReference>
<evidence type="ECO:0000256" key="4">
    <source>
        <dbReference type="SAM" id="MobiDB-lite"/>
    </source>
</evidence>
<dbReference type="PROSITE" id="PS00012">
    <property type="entry name" value="PHOSPHOPANTETHEINE"/>
    <property type="match status" value="1"/>
</dbReference>
<dbReference type="Pfam" id="PF05050">
    <property type="entry name" value="Methyltransf_21"/>
    <property type="match status" value="1"/>
</dbReference>
<organism evidence="6 7">
    <name type="scientific">Sorangium cellulosum</name>
    <name type="common">Polyangium cellulosum</name>
    <dbReference type="NCBI Taxonomy" id="56"/>
    <lineage>
        <taxon>Bacteria</taxon>
        <taxon>Pseudomonadati</taxon>
        <taxon>Myxococcota</taxon>
        <taxon>Polyangia</taxon>
        <taxon>Polyangiales</taxon>
        <taxon>Polyangiaceae</taxon>
        <taxon>Sorangium</taxon>
    </lineage>
</organism>
<dbReference type="InterPro" id="IPR006162">
    <property type="entry name" value="Ppantetheine_attach_site"/>
</dbReference>
<dbReference type="InterPro" id="IPR020806">
    <property type="entry name" value="PKS_PP-bd"/>
</dbReference>
<dbReference type="InterPro" id="IPR050091">
    <property type="entry name" value="PKS_NRPS_Biosynth_Enz"/>
</dbReference>
<dbReference type="SUPFAM" id="SSF55048">
    <property type="entry name" value="Probable ACP-binding domain of malonyl-CoA ACP transacylase"/>
    <property type="match status" value="1"/>
</dbReference>
<dbReference type="GO" id="GO:0004312">
    <property type="term" value="F:fatty acid synthase activity"/>
    <property type="evidence" value="ECO:0007669"/>
    <property type="project" value="TreeGrafter"/>
</dbReference>
<dbReference type="AlphaFoldDB" id="A0A2L0EWE5"/>
<dbReference type="PROSITE" id="PS50075">
    <property type="entry name" value="CARRIER"/>
    <property type="match status" value="1"/>
</dbReference>
<dbReference type="Gene3D" id="3.40.50.150">
    <property type="entry name" value="Vaccinia Virus protein VP39"/>
    <property type="match status" value="1"/>
</dbReference>
<dbReference type="RefSeq" id="WP_104982270.1">
    <property type="nucleotide sequence ID" value="NZ_CP012673.1"/>
</dbReference>
<accession>A0A2L0EWE5</accession>
<dbReference type="Gene3D" id="1.10.1200.10">
    <property type="entry name" value="ACP-like"/>
    <property type="match status" value="1"/>
</dbReference>
<dbReference type="GO" id="GO:0031177">
    <property type="term" value="F:phosphopantetheine binding"/>
    <property type="evidence" value="ECO:0007669"/>
    <property type="project" value="InterPro"/>
</dbReference>
<protein>
    <recommendedName>
        <fullName evidence="5">Carrier domain-containing protein</fullName>
    </recommendedName>
</protein>
<dbReference type="Gene3D" id="3.30.70.3290">
    <property type="match status" value="1"/>
</dbReference>
<keyword evidence="2" id="KW-0597">Phosphoprotein</keyword>
<dbReference type="SUPFAM" id="SSF53335">
    <property type="entry name" value="S-adenosyl-L-methionine-dependent methyltransferases"/>
    <property type="match status" value="1"/>
</dbReference>
<feature type="compositionally biased region" description="Low complexity" evidence="4">
    <location>
        <begin position="470"/>
        <end position="496"/>
    </location>
</feature>
<dbReference type="InterPro" id="IPR006342">
    <property type="entry name" value="FkbM_mtfrase"/>
</dbReference>
<gene>
    <name evidence="6" type="ORF">SOCE26_050640</name>
</gene>
<dbReference type="Pfam" id="PF00550">
    <property type="entry name" value="PP-binding"/>
    <property type="match status" value="1"/>
</dbReference>
<dbReference type="SMART" id="SM00827">
    <property type="entry name" value="PKS_AT"/>
    <property type="match status" value="1"/>
</dbReference>
<sequence>MTTASLETNGSARPSRPETSNDLRLALVAAATSDELAASLDGLAGRLASLCESDALIRLYTSGARPAPHRGALLLNGATRAVVAREASAAATAAPSVAFLLPGLGDHYLSMGRDLYGAFPVFREQVDRCAALLAPELGVDIRTVMYAKARASSAAAGAAPGQGLDLRRMLGRGGEAPSEEERRLNETRHAQPALFVIEYALAEQWRAWGVLPDVMLGYSLGEYVAACLAGVLSLEDSLALVARRAELIESLPAGAMLAVMLSEEELTPLLGAHLSLSAVNGPDFCVVSGPVEEVQRLEARLRERGVTLRRVQSSHAFHSRMMEPIAERVTRIVAGFTRRPPRTPYISNVTGARITAAEATDPAYWATHLCRPVRFADGLRALDCGVFLEVGPGQTLSSLATLAAKGAGPASSGRAASPPRTIVASMRHAYDAESDVSVLLKAVSRLWLGGAAIEGDRTTTSVEPIAQAAAEPGRAAPAPAAEEPSPSAQSEAPSTATERELAALWQTLLRCEPPTRDADFFRLGGNSLLATRLIDRVSKSLRVKLPLRRVYQTSTLADMAAAIDGLRGAGARPGAATQGRAAPVTTSAPTAAARPAAAAPDAPRAPLFRLPNGLSVAHQNEAETRHFYDDIFAHRSYVKHGIRIRDGACVLDVGGNIGLFTLFAHTEAKDVRVFSFEPAPPLFEILSRNVALHGVRATLFNLGLSDRERDAPFTFYPRSAGMSSFYPNETEERHNLKAIMDNQRRGGAAEVAQMDGYTEELLDVRFEAVTFTAKLRRLSDVLREQRIERVDLMKIDVQKCELEVIEGIDDADWPKFSQIVLEAHDADGRVAKLSSLFERHGFKVIAEQDELYVGTNIRNIYALREGV</sequence>